<dbReference type="KEGG" id="cqu:CpipJ_CPIJ008925"/>
<reference evidence="4" key="2">
    <citation type="submission" date="2020-05" db="UniProtKB">
        <authorList>
            <consortium name="EnsemblMetazoa"/>
        </authorList>
    </citation>
    <scope>IDENTIFICATION</scope>
    <source>
        <strain evidence="4">JHB</strain>
    </source>
</reference>
<feature type="domain" description="BTB" evidence="2">
    <location>
        <begin position="180"/>
        <end position="251"/>
    </location>
</feature>
<evidence type="ECO:0000313" key="3">
    <source>
        <dbReference type="EMBL" id="EDS32942.1"/>
    </source>
</evidence>
<sequence length="379" mass="42803">MAGKTVFRGTAPCSVGEGHTFGHIQNRSGLPGKLGSAEVTKRSPPGIAQRLTNGPRVTITSLTLPVPHKKKPLSSLASQSEVDVCLVNLKCLRRSGYKSAYVGYLTVEAEIRPFSVETVKCDTAEHLASMCALIVTSPTGIFSTNPHNMSSLDDTAQEQLQLGSCYQDQMLRLVNNSFLADISFLVGADAKRFYAHRLLLVHCSEVFSEMFRPRAETTKKRKSTVIVKNVKPSVFLEMLYFIYCGDCEVTRKNVFDLLLVASKYLIYYLQKKCERFLMENTEIVLEEYVAASKRIDLRVQQLCLRQISSNIGKVSELAQFPKLPGTLVLMIFKQKFRHGTDRQLMDAVDRWRASQKDQDQANRVYRIVVRRNMMSEIRN</sequence>
<dbReference type="InterPro" id="IPR000210">
    <property type="entry name" value="BTB/POZ_dom"/>
</dbReference>
<dbReference type="InterPro" id="IPR011333">
    <property type="entry name" value="SKP1/BTB/POZ_sf"/>
</dbReference>
<dbReference type="eggNOG" id="KOG2075">
    <property type="taxonomic scope" value="Eukaryota"/>
</dbReference>
<dbReference type="PROSITE" id="PS50097">
    <property type="entry name" value="BTB"/>
    <property type="match status" value="1"/>
</dbReference>
<accession>B0WQM7</accession>
<dbReference type="InterPro" id="IPR051481">
    <property type="entry name" value="BTB-POZ/Galectin-3-binding"/>
</dbReference>
<dbReference type="Gene3D" id="3.30.710.10">
    <property type="entry name" value="Potassium Channel Kv1.1, Chain A"/>
    <property type="match status" value="1"/>
</dbReference>
<proteinExistence type="predicted"/>
<dbReference type="EMBL" id="DS232042">
    <property type="protein sequence ID" value="EDS32942.1"/>
    <property type="molecule type" value="Genomic_DNA"/>
</dbReference>
<protein>
    <recommendedName>
        <fullName evidence="2">BTB domain-containing protein</fullName>
    </recommendedName>
</protein>
<dbReference type="AlphaFoldDB" id="B0WQM7"/>
<name>B0WQM7_CULQU</name>
<dbReference type="STRING" id="7176.B0WQM7"/>
<evidence type="ECO:0000256" key="1">
    <source>
        <dbReference type="SAM" id="MobiDB-lite"/>
    </source>
</evidence>
<dbReference type="VEuPathDB" id="VectorBase:CPIJ008925"/>
<reference evidence="3" key="1">
    <citation type="submission" date="2007-03" db="EMBL/GenBank/DDBJ databases">
        <title>Annotation of Culex pipiens quinquefasciatus.</title>
        <authorList>
            <consortium name="The Broad Institute Genome Sequencing Platform"/>
            <person name="Atkinson P.W."/>
            <person name="Hemingway J."/>
            <person name="Christensen B.M."/>
            <person name="Higgs S."/>
            <person name="Kodira C."/>
            <person name="Hannick L."/>
            <person name="Megy K."/>
            <person name="O'Leary S."/>
            <person name="Pearson M."/>
            <person name="Haas B.J."/>
            <person name="Mauceli E."/>
            <person name="Wortman J.R."/>
            <person name="Lee N.H."/>
            <person name="Guigo R."/>
            <person name="Stanke M."/>
            <person name="Alvarado L."/>
            <person name="Amedeo P."/>
            <person name="Antoine C.H."/>
            <person name="Arensburger P."/>
            <person name="Bidwell S.L."/>
            <person name="Crawford M."/>
            <person name="Camaro F."/>
            <person name="Devon K."/>
            <person name="Engels R."/>
            <person name="Hammond M."/>
            <person name="Howarth C."/>
            <person name="Koehrsen M."/>
            <person name="Lawson D."/>
            <person name="Montgomery P."/>
            <person name="Nene V."/>
            <person name="Nusbaum C."/>
            <person name="Puiu D."/>
            <person name="Romero-Severson J."/>
            <person name="Severson D.W."/>
            <person name="Shumway M."/>
            <person name="Sisk P."/>
            <person name="Stolte C."/>
            <person name="Zeng Q."/>
            <person name="Eisenstadt E."/>
            <person name="Fraser-Liggett C."/>
            <person name="Strausberg R."/>
            <person name="Galagan J."/>
            <person name="Birren B."/>
            <person name="Collins F.H."/>
        </authorList>
    </citation>
    <scope>NUCLEOTIDE SEQUENCE [LARGE SCALE GENOMIC DNA]</scope>
    <source>
        <strain evidence="3">JHB</strain>
    </source>
</reference>
<dbReference type="PANTHER" id="PTHR24410:SF23">
    <property type="entry name" value="BTB DOMAIN-CONTAINING PROTEIN-RELATED"/>
    <property type="match status" value="1"/>
</dbReference>
<dbReference type="Pfam" id="PF00651">
    <property type="entry name" value="BTB"/>
    <property type="match status" value="1"/>
</dbReference>
<dbReference type="Proteomes" id="UP000002320">
    <property type="component" value="Unassembled WGS sequence"/>
</dbReference>
<dbReference type="EnsemblMetazoa" id="CPIJ008925-RA">
    <property type="protein sequence ID" value="CPIJ008925-PA"/>
    <property type="gene ID" value="CPIJ008925"/>
</dbReference>
<dbReference type="PANTHER" id="PTHR24410">
    <property type="entry name" value="HL07962P-RELATED"/>
    <property type="match status" value="1"/>
</dbReference>
<dbReference type="VEuPathDB" id="VectorBase:CQUJHB015843"/>
<keyword evidence="5" id="KW-1185">Reference proteome</keyword>
<evidence type="ECO:0000259" key="2">
    <source>
        <dbReference type="PROSITE" id="PS50097"/>
    </source>
</evidence>
<gene>
    <name evidence="4" type="primary">6041794</name>
    <name evidence="3" type="ORF">CpipJ_CPIJ008925</name>
</gene>
<organism>
    <name type="scientific">Culex quinquefasciatus</name>
    <name type="common">Southern house mosquito</name>
    <name type="synonym">Culex pungens</name>
    <dbReference type="NCBI Taxonomy" id="7176"/>
    <lineage>
        <taxon>Eukaryota</taxon>
        <taxon>Metazoa</taxon>
        <taxon>Ecdysozoa</taxon>
        <taxon>Arthropoda</taxon>
        <taxon>Hexapoda</taxon>
        <taxon>Insecta</taxon>
        <taxon>Pterygota</taxon>
        <taxon>Neoptera</taxon>
        <taxon>Endopterygota</taxon>
        <taxon>Diptera</taxon>
        <taxon>Nematocera</taxon>
        <taxon>Culicoidea</taxon>
        <taxon>Culicidae</taxon>
        <taxon>Culicinae</taxon>
        <taxon>Culicini</taxon>
        <taxon>Culex</taxon>
        <taxon>Culex</taxon>
    </lineage>
</organism>
<dbReference type="SMART" id="SM00225">
    <property type="entry name" value="BTB"/>
    <property type="match status" value="1"/>
</dbReference>
<dbReference type="InParanoid" id="B0WQM7"/>
<dbReference type="HOGENOM" id="CLU_730084_0_0_1"/>
<feature type="region of interest" description="Disordered" evidence="1">
    <location>
        <begin position="26"/>
        <end position="52"/>
    </location>
</feature>
<dbReference type="OrthoDB" id="7492888at2759"/>
<dbReference type="SUPFAM" id="SSF54695">
    <property type="entry name" value="POZ domain"/>
    <property type="match status" value="1"/>
</dbReference>
<evidence type="ECO:0000313" key="4">
    <source>
        <dbReference type="EnsemblMetazoa" id="CPIJ008925-PA"/>
    </source>
</evidence>
<evidence type="ECO:0000313" key="5">
    <source>
        <dbReference type="Proteomes" id="UP000002320"/>
    </source>
</evidence>